<dbReference type="AlphaFoldDB" id="A0A9P5VAA5"/>
<sequence>MSSSARRSSVSIKKKAAGTSTKVPTGHRVIRESFGSPEPQDTKQQHSSAPEPTQHRQIEPFPETPSEDSNTLISITQLHQSTDSTPPLASPSRLTRQRAKEQRNQASQSPFVGTPTLPTSTGAKRKSSSAQHPTLDNVTARWRRLTSGIPTPEESAECKVMERKSRKLTESDSTMTTSFSASGQKAVTPSAPVGGNEDSLDYDGPNETMRLNEIEGKSSTSQTRKTATRSQR</sequence>
<proteinExistence type="predicted"/>
<comment type="caution">
    <text evidence="2">The sequence shown here is derived from an EMBL/GenBank/DDBJ whole genome shotgun (WGS) entry which is preliminary data.</text>
</comment>
<feature type="compositionally biased region" description="Basic and acidic residues" evidence="1">
    <location>
        <begin position="156"/>
        <end position="170"/>
    </location>
</feature>
<evidence type="ECO:0000313" key="2">
    <source>
        <dbReference type="EMBL" id="KAF9149235.1"/>
    </source>
</evidence>
<dbReference type="EMBL" id="JAAAUQ010000556">
    <property type="protein sequence ID" value="KAF9149235.1"/>
    <property type="molecule type" value="Genomic_DNA"/>
</dbReference>
<accession>A0A9P5VAA5</accession>
<evidence type="ECO:0000256" key="1">
    <source>
        <dbReference type="SAM" id="MobiDB-lite"/>
    </source>
</evidence>
<dbReference type="OrthoDB" id="2434840at2759"/>
<feature type="compositionally biased region" description="Polar residues" evidence="1">
    <location>
        <begin position="104"/>
        <end position="137"/>
    </location>
</feature>
<feature type="compositionally biased region" description="Polar residues" evidence="1">
    <location>
        <begin position="217"/>
        <end position="232"/>
    </location>
</feature>
<keyword evidence="3" id="KW-1185">Reference proteome</keyword>
<gene>
    <name evidence="2" type="ORF">BG015_008974</name>
</gene>
<feature type="compositionally biased region" description="Low complexity" evidence="1">
    <location>
        <begin position="1"/>
        <end position="11"/>
    </location>
</feature>
<feature type="compositionally biased region" description="Polar residues" evidence="1">
    <location>
        <begin position="171"/>
        <end position="187"/>
    </location>
</feature>
<evidence type="ECO:0000313" key="3">
    <source>
        <dbReference type="Proteomes" id="UP000748756"/>
    </source>
</evidence>
<reference evidence="2" key="1">
    <citation type="journal article" date="2020" name="Fungal Divers.">
        <title>Resolving the Mortierellaceae phylogeny through synthesis of multi-gene phylogenetics and phylogenomics.</title>
        <authorList>
            <person name="Vandepol N."/>
            <person name="Liber J."/>
            <person name="Desiro A."/>
            <person name="Na H."/>
            <person name="Kennedy M."/>
            <person name="Barry K."/>
            <person name="Grigoriev I.V."/>
            <person name="Miller A.N."/>
            <person name="O'Donnell K."/>
            <person name="Stajich J.E."/>
            <person name="Bonito G."/>
        </authorList>
    </citation>
    <scope>NUCLEOTIDE SEQUENCE</scope>
    <source>
        <strain evidence="2">NRRL 6426</strain>
    </source>
</reference>
<name>A0A9P5VAA5_9FUNG</name>
<feature type="region of interest" description="Disordered" evidence="1">
    <location>
        <begin position="1"/>
        <end position="232"/>
    </location>
</feature>
<feature type="compositionally biased region" description="Polar residues" evidence="1">
    <location>
        <begin position="67"/>
        <end position="87"/>
    </location>
</feature>
<protein>
    <submittedName>
        <fullName evidence="2">Uncharacterized protein</fullName>
    </submittedName>
</protein>
<dbReference type="Proteomes" id="UP000748756">
    <property type="component" value="Unassembled WGS sequence"/>
</dbReference>
<organism evidence="2 3">
    <name type="scientific">Linnemannia schmuckeri</name>
    <dbReference type="NCBI Taxonomy" id="64567"/>
    <lineage>
        <taxon>Eukaryota</taxon>
        <taxon>Fungi</taxon>
        <taxon>Fungi incertae sedis</taxon>
        <taxon>Mucoromycota</taxon>
        <taxon>Mortierellomycotina</taxon>
        <taxon>Mortierellomycetes</taxon>
        <taxon>Mortierellales</taxon>
        <taxon>Mortierellaceae</taxon>
        <taxon>Linnemannia</taxon>
    </lineage>
</organism>